<dbReference type="Proteomes" id="UP000748025">
    <property type="component" value="Unassembled WGS sequence"/>
</dbReference>
<keyword evidence="3" id="KW-1185">Reference proteome</keyword>
<sequence>MNHFICEDGGNATPSDYPTAPRQSIRSKVKIHWTARAILLLSTKNQFTRRVRGTSHLSDFAQFPKRPGTARVVELLPPRGKTPRTAASAFGNPEARLADI</sequence>
<feature type="compositionally biased region" description="Polar residues" evidence="1">
    <location>
        <begin position="12"/>
        <end position="21"/>
    </location>
</feature>
<name>A0A9P7NAH5_9HYPO</name>
<reference evidence="2" key="1">
    <citation type="journal article" date="2020" name="bioRxiv">
        <title>Whole genome comparisons of ergot fungi reveals the divergence and evolution of species within the genus Claviceps are the result of varying mechanisms driving genome evolution and host range expansion.</title>
        <authorList>
            <person name="Wyka S.A."/>
            <person name="Mondo S.J."/>
            <person name="Liu M."/>
            <person name="Dettman J."/>
            <person name="Nalam V."/>
            <person name="Broders K.D."/>
        </authorList>
    </citation>
    <scope>NUCLEOTIDE SEQUENCE</scope>
    <source>
        <strain evidence="2">CCC 602</strain>
    </source>
</reference>
<organism evidence="2 3">
    <name type="scientific">Claviceps pusilla</name>
    <dbReference type="NCBI Taxonomy" id="123648"/>
    <lineage>
        <taxon>Eukaryota</taxon>
        <taxon>Fungi</taxon>
        <taxon>Dikarya</taxon>
        <taxon>Ascomycota</taxon>
        <taxon>Pezizomycotina</taxon>
        <taxon>Sordariomycetes</taxon>
        <taxon>Hypocreomycetidae</taxon>
        <taxon>Hypocreales</taxon>
        <taxon>Clavicipitaceae</taxon>
        <taxon>Claviceps</taxon>
    </lineage>
</organism>
<feature type="region of interest" description="Disordered" evidence="1">
    <location>
        <begin position="1"/>
        <end position="21"/>
    </location>
</feature>
<proteinExistence type="predicted"/>
<comment type="caution">
    <text evidence="2">The sequence shown here is derived from an EMBL/GenBank/DDBJ whole genome shotgun (WGS) entry which is preliminary data.</text>
</comment>
<evidence type="ECO:0000313" key="3">
    <source>
        <dbReference type="Proteomes" id="UP000748025"/>
    </source>
</evidence>
<accession>A0A9P7NAH5</accession>
<dbReference type="EMBL" id="SRPW01000983">
    <property type="protein sequence ID" value="KAG6009698.1"/>
    <property type="molecule type" value="Genomic_DNA"/>
</dbReference>
<evidence type="ECO:0000256" key="1">
    <source>
        <dbReference type="SAM" id="MobiDB-lite"/>
    </source>
</evidence>
<dbReference type="AlphaFoldDB" id="A0A9P7NAH5"/>
<evidence type="ECO:0000313" key="2">
    <source>
        <dbReference type="EMBL" id="KAG6009698.1"/>
    </source>
</evidence>
<feature type="region of interest" description="Disordered" evidence="1">
    <location>
        <begin position="79"/>
        <end position="100"/>
    </location>
</feature>
<feature type="non-terminal residue" evidence="2">
    <location>
        <position position="100"/>
    </location>
</feature>
<gene>
    <name evidence="2" type="ORF">E4U43_008681</name>
</gene>
<protein>
    <submittedName>
        <fullName evidence="2">Uncharacterized protein</fullName>
    </submittedName>
</protein>